<keyword evidence="1" id="KW-1133">Transmembrane helix</keyword>
<evidence type="ECO:0000313" key="2">
    <source>
        <dbReference type="EMBL" id="KAL0063700.1"/>
    </source>
</evidence>
<keyword evidence="1" id="KW-0472">Membrane</keyword>
<sequence length="392" mass="42811">MPPITPPSPTTQGFLAVRDSSYGWDDVRSQYIHPQDVFTLLMLVGGDIIQTALVRLVSSSGPVIPIAFSFGWVAYSLSAVLAAIGSHRLAPRPDCACMIVEVGSGYARTVESWVLARLVRDFERKKTKENSDISECDKGLTISFLESTGNGGAKKTGNPSPDWWFNVGIGLVPLVLQLGISIVPGLLHHDWVILAITGSGLVLAQLQGRIPQWKEELWNGRDIPKDEQKIVCLTRGNGNKDAIVIRSLSGDRNLADVAGAREVNSRRTVVWTSGLALLWLLLCFTAQGVNENTGYLILVGAVGMVQNVVLAGLRYRPGHAGFHLKEWQITTTKVERGERKPNEQEKKPKHQATEVVVGNMVHSDKVMMALKLADEFEMGVGIALVPVFFQGI</sequence>
<organism evidence="2 3">
    <name type="scientific">Marasmius tenuissimus</name>
    <dbReference type="NCBI Taxonomy" id="585030"/>
    <lineage>
        <taxon>Eukaryota</taxon>
        <taxon>Fungi</taxon>
        <taxon>Dikarya</taxon>
        <taxon>Basidiomycota</taxon>
        <taxon>Agaricomycotina</taxon>
        <taxon>Agaricomycetes</taxon>
        <taxon>Agaricomycetidae</taxon>
        <taxon>Agaricales</taxon>
        <taxon>Marasmiineae</taxon>
        <taxon>Marasmiaceae</taxon>
        <taxon>Marasmius</taxon>
    </lineage>
</organism>
<proteinExistence type="predicted"/>
<keyword evidence="1" id="KW-0812">Transmembrane</keyword>
<evidence type="ECO:0000256" key="1">
    <source>
        <dbReference type="SAM" id="Phobius"/>
    </source>
</evidence>
<accession>A0ABR2ZQV5</accession>
<keyword evidence="3" id="KW-1185">Reference proteome</keyword>
<feature type="transmembrane region" description="Helical" evidence="1">
    <location>
        <begin position="63"/>
        <end position="84"/>
    </location>
</feature>
<protein>
    <submittedName>
        <fullName evidence="2">Uncharacterized protein</fullName>
    </submittedName>
</protein>
<gene>
    <name evidence="2" type="ORF">AAF712_009392</name>
</gene>
<evidence type="ECO:0000313" key="3">
    <source>
        <dbReference type="Proteomes" id="UP001437256"/>
    </source>
</evidence>
<reference evidence="2 3" key="1">
    <citation type="submission" date="2024-05" db="EMBL/GenBank/DDBJ databases">
        <title>A draft genome resource for the thread blight pathogen Marasmius tenuissimus strain MS-2.</title>
        <authorList>
            <person name="Yulfo-Soto G.E."/>
            <person name="Baruah I.K."/>
            <person name="Amoako-Attah I."/>
            <person name="Bukari Y."/>
            <person name="Meinhardt L.W."/>
            <person name="Bailey B.A."/>
            <person name="Cohen S.P."/>
        </authorList>
    </citation>
    <scope>NUCLEOTIDE SEQUENCE [LARGE SCALE GENOMIC DNA]</scope>
    <source>
        <strain evidence="2 3">MS-2</strain>
    </source>
</reference>
<dbReference type="EMBL" id="JBBXMP010000075">
    <property type="protein sequence ID" value="KAL0063700.1"/>
    <property type="molecule type" value="Genomic_DNA"/>
</dbReference>
<name>A0ABR2ZQV5_9AGAR</name>
<dbReference type="Proteomes" id="UP001437256">
    <property type="component" value="Unassembled WGS sequence"/>
</dbReference>
<feature type="transmembrane region" description="Helical" evidence="1">
    <location>
        <begin position="269"/>
        <end position="289"/>
    </location>
</feature>
<feature type="transmembrane region" description="Helical" evidence="1">
    <location>
        <begin position="295"/>
        <end position="315"/>
    </location>
</feature>
<comment type="caution">
    <text evidence="2">The sequence shown here is derived from an EMBL/GenBank/DDBJ whole genome shotgun (WGS) entry which is preliminary data.</text>
</comment>